<dbReference type="PROSITE" id="PS50082">
    <property type="entry name" value="WD_REPEATS_2"/>
    <property type="match status" value="1"/>
</dbReference>
<evidence type="ECO:0000256" key="3">
    <source>
        <dbReference type="ARBA" id="ARBA00022737"/>
    </source>
</evidence>
<dbReference type="InterPro" id="IPR015943">
    <property type="entry name" value="WD40/YVTN_repeat-like_dom_sf"/>
</dbReference>
<feature type="region of interest" description="Disordered" evidence="5">
    <location>
        <begin position="790"/>
        <end position="863"/>
    </location>
</feature>
<dbReference type="InterPro" id="IPR016024">
    <property type="entry name" value="ARM-type_fold"/>
</dbReference>
<dbReference type="GO" id="GO:0030307">
    <property type="term" value="P:positive regulation of cell growth"/>
    <property type="evidence" value="ECO:0007669"/>
    <property type="project" value="TreeGrafter"/>
</dbReference>
<dbReference type="InterPro" id="IPR001680">
    <property type="entry name" value="WD40_rpt"/>
</dbReference>
<comment type="similarity">
    <text evidence="1">Belongs to the WD repeat RAPTOR family.</text>
</comment>
<dbReference type="EMBL" id="LR824013">
    <property type="protein sequence ID" value="CAH0578954.1"/>
    <property type="molecule type" value="Genomic_DNA"/>
</dbReference>
<dbReference type="InterPro" id="IPR011989">
    <property type="entry name" value="ARM-like"/>
</dbReference>
<gene>
    <name evidence="7" type="ORF">CINC_LOCUS793</name>
</gene>
<dbReference type="Pfam" id="PF00400">
    <property type="entry name" value="WD40"/>
    <property type="match status" value="1"/>
</dbReference>
<dbReference type="GO" id="GO:0071230">
    <property type="term" value="P:cellular response to amino acid stimulus"/>
    <property type="evidence" value="ECO:0007669"/>
    <property type="project" value="TreeGrafter"/>
</dbReference>
<keyword evidence="2 4" id="KW-0853">WD repeat</keyword>
<dbReference type="SMART" id="SM01302">
    <property type="entry name" value="Raptor_N"/>
    <property type="match status" value="1"/>
</dbReference>
<dbReference type="InterPro" id="IPR036322">
    <property type="entry name" value="WD40_repeat_dom_sf"/>
</dbReference>
<dbReference type="PRINTS" id="PR01547">
    <property type="entry name" value="YEAST176DUF"/>
</dbReference>
<evidence type="ECO:0000313" key="8">
    <source>
        <dbReference type="Proteomes" id="UP001154114"/>
    </source>
</evidence>
<organism evidence="7 8">
    <name type="scientific">Chrysodeixis includens</name>
    <name type="common">Soybean looper</name>
    <name type="synonym">Pseudoplusia includens</name>
    <dbReference type="NCBI Taxonomy" id="689277"/>
    <lineage>
        <taxon>Eukaryota</taxon>
        <taxon>Metazoa</taxon>
        <taxon>Ecdysozoa</taxon>
        <taxon>Arthropoda</taxon>
        <taxon>Hexapoda</taxon>
        <taxon>Insecta</taxon>
        <taxon>Pterygota</taxon>
        <taxon>Neoptera</taxon>
        <taxon>Endopterygota</taxon>
        <taxon>Lepidoptera</taxon>
        <taxon>Glossata</taxon>
        <taxon>Ditrysia</taxon>
        <taxon>Noctuoidea</taxon>
        <taxon>Noctuidae</taxon>
        <taxon>Plusiinae</taxon>
        <taxon>Chrysodeixis</taxon>
    </lineage>
</organism>
<feature type="compositionally biased region" description="Basic and acidic residues" evidence="5">
    <location>
        <begin position="844"/>
        <end position="853"/>
    </location>
</feature>
<dbReference type="GO" id="GO:0031931">
    <property type="term" value="C:TORC1 complex"/>
    <property type="evidence" value="ECO:0007669"/>
    <property type="project" value="InterPro"/>
</dbReference>
<dbReference type="SUPFAM" id="SSF50978">
    <property type="entry name" value="WD40 repeat-like"/>
    <property type="match status" value="1"/>
</dbReference>
<dbReference type="GO" id="GO:0038202">
    <property type="term" value="P:TORC1 signaling"/>
    <property type="evidence" value="ECO:0007669"/>
    <property type="project" value="TreeGrafter"/>
</dbReference>
<dbReference type="PANTHER" id="PTHR12848:SF16">
    <property type="entry name" value="REGULATORY-ASSOCIATED PROTEIN OF MTOR"/>
    <property type="match status" value="1"/>
</dbReference>
<keyword evidence="3" id="KW-0677">Repeat</keyword>
<feature type="region of interest" description="Disordered" evidence="5">
    <location>
        <begin position="1"/>
        <end position="32"/>
    </location>
</feature>
<dbReference type="GO" id="GO:0005737">
    <property type="term" value="C:cytoplasm"/>
    <property type="evidence" value="ECO:0007669"/>
    <property type="project" value="TreeGrafter"/>
</dbReference>
<evidence type="ECO:0000256" key="4">
    <source>
        <dbReference type="PROSITE-ProRule" id="PRU00221"/>
    </source>
</evidence>
<evidence type="ECO:0000313" key="7">
    <source>
        <dbReference type="EMBL" id="CAH0578954.1"/>
    </source>
</evidence>
<dbReference type="SMART" id="SM00320">
    <property type="entry name" value="WD40"/>
    <property type="match status" value="4"/>
</dbReference>
<accession>A0A9P0FRT4</accession>
<dbReference type="InterPro" id="IPR029347">
    <property type="entry name" value="Raptor_N"/>
</dbReference>
<sequence length="1293" mass="142220">MTEMPPYLAVKDEDKNSVQGDSDTSDVDDWDLPLSYDKPRHLEPIKGAERVEHTWRVKEKYKTHCVALVLCLNVGVDPPDVVKTQPCARLECWIDPQSLSPSKALESIGHALQSQYERWQPRARYKQSLDPTSDEVKKLCCSLRRNAKDERVLFHYNGHGVPKPTTQGEIWVFNRAYTQYIPLSMYDLQTWMGAPSLYVYDCSNAGVIVDNFKLFAEQHEREYEAQLNSKAEEGVAGAGAGGGGAAPAPVSYKNCIQLAACAAGQALPMHPELPADLFTACLTTPVKMAMKWFVLRSRARSAPPDVHDLIDKIPGQVTDRRTMLGELNWIFTAITDTIAWSSLPPELFQQLFRADLLTASLCRNFLLADRIMRSYNCTPVSAPALPSLAAHPLWAAWEHTLDLALAQLPRLLRPEPADYTHSPFFRDQLTAFQVWLDLGKWSAWRPPPEQLPMVLQVLLSTLHRVRALRLLCRFLALGAWAARAVLAVGIFPYMLKLLQASAPDLRASMVYIWAKIIAVDPSCQVDLVNAKGHKYFLSVLQDPTVDSEHRTLAAYVLAGIVDNYPAGQEAALQGSMISVCLEQLSGAAALWACVGLGRLWRGFDAARWAGARDLAHEKLCPLLRHAAPEVRAAAAFALGAFVAAAAPTRTDHANALDHQVGVALAARLLPDASPLVRHEILAALQWMVLIFEQHFIAVYLQERLRKSDRETSRGGRVDQGWDALSDARAPSGHSHALVRSAALALPSIGFGSVYMKLWNTLTTMAREPHPQISQMANDIINYISNQVDSVGREKEPARSKEASSLPPSPNTRASPLAAHDARTLPLGSRRSKTGLPHTISEDSVAVRDRDRESTSSNSSQPIKKKAIVTTQFVEWASSRFARPESGASWRDDCESRPHHERVWRYARNRSLRHDANALRTARIARLETQAFHSRCPLPPAVVMFHPYEQHAAVASKDNFGIWDWGTAAKLCVGSWRRAWGRITALAYLNAHEHALLAVASHTGNLAIYRPSGSSMEPALVSAWRALDVRPAADYRPPPAQAVYSLAQLVSEQFTSAEDKQAGAKAKQDAGLVSPVVGGSASSAAYSPTPPPTLMRWCELRRTLALAGRASLLRLWDAHTEMLYADINTECEAAATSLWRGGGAALLGFGDGGVRAWDERSATPLYRLQHHRAPVLAAAARPDTHALVTGCINGEVRIYDTRKMAVTETLQAPAPLAAIDVHPLCNLIACGSVNQCISIYDLKGTQLNTIKFHEGFMGARIGPVSCLTFHPLRCAMGVGSKDSTVSVYVAEARR</sequence>
<dbReference type="Gene3D" id="2.130.10.10">
    <property type="entry name" value="YVTN repeat-like/Quinoprotein amine dehydrogenase"/>
    <property type="match status" value="1"/>
</dbReference>
<evidence type="ECO:0000256" key="5">
    <source>
        <dbReference type="SAM" id="MobiDB-lite"/>
    </source>
</evidence>
<dbReference type="GO" id="GO:0010506">
    <property type="term" value="P:regulation of autophagy"/>
    <property type="evidence" value="ECO:0007669"/>
    <property type="project" value="TreeGrafter"/>
</dbReference>
<dbReference type="Pfam" id="PF14538">
    <property type="entry name" value="Raptor_N"/>
    <property type="match status" value="1"/>
</dbReference>
<protein>
    <recommendedName>
        <fullName evidence="6">Raptor N-terminal CASPase-like domain-containing protein</fullName>
    </recommendedName>
</protein>
<dbReference type="GO" id="GO:0009267">
    <property type="term" value="P:cellular response to starvation"/>
    <property type="evidence" value="ECO:0007669"/>
    <property type="project" value="TreeGrafter"/>
</dbReference>
<evidence type="ECO:0000256" key="2">
    <source>
        <dbReference type="ARBA" id="ARBA00022574"/>
    </source>
</evidence>
<name>A0A9P0FRT4_CHRIL</name>
<feature type="compositionally biased region" description="Basic and acidic residues" evidence="5">
    <location>
        <begin position="790"/>
        <end position="801"/>
    </location>
</feature>
<dbReference type="Gene3D" id="1.25.10.10">
    <property type="entry name" value="Leucine-rich Repeat Variant"/>
    <property type="match status" value="1"/>
</dbReference>
<evidence type="ECO:0000259" key="6">
    <source>
        <dbReference type="SMART" id="SM01302"/>
    </source>
</evidence>
<reference evidence="7" key="1">
    <citation type="submission" date="2021-12" db="EMBL/GenBank/DDBJ databases">
        <authorList>
            <person name="King R."/>
        </authorList>
    </citation>
    <scope>NUCLEOTIDE SEQUENCE</scope>
</reference>
<dbReference type="PANTHER" id="PTHR12848">
    <property type="entry name" value="REGULATORY-ASSOCIATED PROTEIN OF MTOR"/>
    <property type="match status" value="1"/>
</dbReference>
<proteinExistence type="inferred from homology"/>
<dbReference type="SUPFAM" id="SSF48371">
    <property type="entry name" value="ARM repeat"/>
    <property type="match status" value="1"/>
</dbReference>
<dbReference type="OrthoDB" id="10262360at2759"/>
<feature type="domain" description="Raptor N-terminal CASPase-like" evidence="6">
    <location>
        <begin position="60"/>
        <end position="213"/>
    </location>
</feature>
<dbReference type="GO" id="GO:0030674">
    <property type="term" value="F:protein-macromolecule adaptor activity"/>
    <property type="evidence" value="ECO:0007669"/>
    <property type="project" value="TreeGrafter"/>
</dbReference>
<dbReference type="Proteomes" id="UP001154114">
    <property type="component" value="Chromosome 10"/>
</dbReference>
<feature type="repeat" description="WD" evidence="4">
    <location>
        <begin position="1167"/>
        <end position="1208"/>
    </location>
</feature>
<evidence type="ECO:0000256" key="1">
    <source>
        <dbReference type="ARBA" id="ARBA00009257"/>
    </source>
</evidence>
<dbReference type="InterPro" id="IPR004083">
    <property type="entry name" value="Raptor"/>
</dbReference>
<keyword evidence="8" id="KW-1185">Reference proteome</keyword>